<feature type="domain" description="Sulfotransferase" evidence="3">
    <location>
        <begin position="33"/>
        <end position="287"/>
    </location>
</feature>
<gene>
    <name evidence="4" type="ORF">TeGR_g14140</name>
</gene>
<dbReference type="InterPro" id="IPR027417">
    <property type="entry name" value="P-loop_NTPase"/>
</dbReference>
<dbReference type="Proteomes" id="UP001165060">
    <property type="component" value="Unassembled WGS sequence"/>
</dbReference>
<evidence type="ECO:0000256" key="2">
    <source>
        <dbReference type="ARBA" id="ARBA00022679"/>
    </source>
</evidence>
<evidence type="ECO:0000313" key="5">
    <source>
        <dbReference type="Proteomes" id="UP001165060"/>
    </source>
</evidence>
<accession>A0ABQ6M6K3</accession>
<evidence type="ECO:0000259" key="3">
    <source>
        <dbReference type="Pfam" id="PF00685"/>
    </source>
</evidence>
<evidence type="ECO:0000256" key="1">
    <source>
        <dbReference type="ARBA" id="ARBA00005771"/>
    </source>
</evidence>
<dbReference type="PANTHER" id="PTHR11783">
    <property type="entry name" value="SULFOTRANSFERASE SULT"/>
    <property type="match status" value="1"/>
</dbReference>
<organism evidence="4 5">
    <name type="scientific">Tetraparma gracilis</name>
    <dbReference type="NCBI Taxonomy" id="2962635"/>
    <lineage>
        <taxon>Eukaryota</taxon>
        <taxon>Sar</taxon>
        <taxon>Stramenopiles</taxon>
        <taxon>Ochrophyta</taxon>
        <taxon>Bolidophyceae</taxon>
        <taxon>Parmales</taxon>
        <taxon>Triparmaceae</taxon>
        <taxon>Tetraparma</taxon>
    </lineage>
</organism>
<dbReference type="Gene3D" id="3.40.50.300">
    <property type="entry name" value="P-loop containing nucleotide triphosphate hydrolases"/>
    <property type="match status" value="1"/>
</dbReference>
<name>A0ABQ6M6K3_9STRA</name>
<dbReference type="EMBL" id="BRYB01001208">
    <property type="protein sequence ID" value="GMI20538.1"/>
    <property type="molecule type" value="Genomic_DNA"/>
</dbReference>
<reference evidence="4 5" key="1">
    <citation type="journal article" date="2023" name="Commun. Biol.">
        <title>Genome analysis of Parmales, the sister group of diatoms, reveals the evolutionary specialization of diatoms from phago-mixotrophs to photoautotrophs.</title>
        <authorList>
            <person name="Ban H."/>
            <person name="Sato S."/>
            <person name="Yoshikawa S."/>
            <person name="Yamada K."/>
            <person name="Nakamura Y."/>
            <person name="Ichinomiya M."/>
            <person name="Sato N."/>
            <person name="Blanc-Mathieu R."/>
            <person name="Endo H."/>
            <person name="Kuwata A."/>
            <person name="Ogata H."/>
        </authorList>
    </citation>
    <scope>NUCLEOTIDE SEQUENCE [LARGE SCALE GENOMIC DNA]</scope>
</reference>
<evidence type="ECO:0000313" key="4">
    <source>
        <dbReference type="EMBL" id="GMI20538.1"/>
    </source>
</evidence>
<dbReference type="SUPFAM" id="SSF52540">
    <property type="entry name" value="P-loop containing nucleoside triphosphate hydrolases"/>
    <property type="match status" value="1"/>
</dbReference>
<keyword evidence="5" id="KW-1185">Reference proteome</keyword>
<sequence length="299" mass="32854">MSASASTQPLLPMTLPSTLQSISTYSSPHPLTVIIASYPKSGTTWMQNVVYELLSLKAQRASGSKPPLSHISDFCPFLENDKTHAHASNSLQPNFLAAHEQIGATVFNTHLYLPSMPAASPSTKYIYLTRAPRDVCNSFYHHLSHQSLPDGGYAGSRSDFVRDWSAGEIAFGSWGGHLRSWLGDRGEPRDPGCLRVRYEEMKKDLPGTVRAVASHIGVGGVSEGEMAELLPRLSVEYMKANVHLFEPKSVAWVDKGDGFSFVRKGAVGDGRREFGEDDERVFKEGFERFPPPPAFADLV</sequence>
<keyword evidence="2" id="KW-0808">Transferase</keyword>
<dbReference type="Pfam" id="PF00685">
    <property type="entry name" value="Sulfotransfer_1"/>
    <property type="match status" value="1"/>
</dbReference>
<comment type="caution">
    <text evidence="4">The sequence shown here is derived from an EMBL/GenBank/DDBJ whole genome shotgun (WGS) entry which is preliminary data.</text>
</comment>
<proteinExistence type="inferred from homology"/>
<protein>
    <recommendedName>
        <fullName evidence="3">Sulfotransferase domain-containing protein</fullName>
    </recommendedName>
</protein>
<comment type="similarity">
    <text evidence="1">Belongs to the sulfotransferase 1 family.</text>
</comment>
<dbReference type="InterPro" id="IPR000863">
    <property type="entry name" value="Sulfotransferase_dom"/>
</dbReference>